<dbReference type="InterPro" id="IPR014001">
    <property type="entry name" value="Helicase_ATP-bd"/>
</dbReference>
<sequence>MSQLPIESVLPELLSAVRLKQQVVLKAEPGAGKSTHLPLQLVKQNVVSGKIIMLEPRRLAARNIAHYLASQLGEKVGETVGYRVRGETKASKHTRLEVVTEGILTRMIQSDPELGGVSLVIFDEFHERSIHADTSLSFCLEIQEALREDLTLLVMSATLDESALTKLLPEAAYIESEGRGYPIEYRYAPISVNDRLATSVTKQIQTLLANESGSILVFLPGAGAINQVKENLGELDGNTDVYPLYGQLSFAEQQKAISPPEEGKRKVVLATNIAETSLTIEGIRIVVDSGLERFASFQLKTGITKLDQQRIAQSSAHQRAGRAGRLEAGICVRLYSEQQLLQQPKIPTPEILRTDLSSVMLEMLQWGNSEFSPQHWLDVPTQSSISAATDLLTQLGLTDAQGKLTELGIQAQSLGTDHRMAAMLVKARQKSDEHLNTAIAMVALIEEPERSSDSLIHSAQRLKDGRHQHQHKVKTRISALNTRLGIQPAAFKFGELLSGTCLCWAFPDRIAKQRSAGGENYLLANGHGAQVDSLSSLSQNEFLVVVDLMKGRNSDSKIHLACPLDSLPEDLIKQGVFVYWDDQKGELIAEARTSIGAIVLEAKPTKEITEEQKSQALLNHIKQNGLDVLFWSDKASGLLNRIRCAREWLSEESWPDVSDSGLVENLDKWLLPFMNGVSNMKALKKVDMYQALNAYLGWPLNQSIDEWLPERYPLPTGQTREIRYQEGKPPHLSARVQEVFGEQASPRIAKGKIAVTLELLSPARRPIQITQDLAAFWQGSYHEVKKEMKGRYPKHPWPDDPANHEATTKTKRQLNS</sequence>
<accession>A0AAV2VP12</accession>
<dbReference type="GO" id="GO:0016787">
    <property type="term" value="F:hydrolase activity"/>
    <property type="evidence" value="ECO:0007669"/>
    <property type="project" value="UniProtKB-KW"/>
</dbReference>
<dbReference type="PROSITE" id="PS51192">
    <property type="entry name" value="HELICASE_ATP_BIND_1"/>
    <property type="match status" value="1"/>
</dbReference>
<evidence type="ECO:0000256" key="2">
    <source>
        <dbReference type="ARBA" id="ARBA00022801"/>
    </source>
</evidence>
<dbReference type="GO" id="GO:0004386">
    <property type="term" value="F:helicase activity"/>
    <property type="evidence" value="ECO:0007669"/>
    <property type="project" value="UniProtKB-KW"/>
</dbReference>
<name>A0AAV2VP12_9VIBR</name>
<dbReference type="PIRSF" id="PIRSF005496">
    <property type="entry name" value="ATP_hel_hrpB"/>
    <property type="match status" value="1"/>
</dbReference>
<dbReference type="Pfam" id="PF08482">
    <property type="entry name" value="HrpB_C"/>
    <property type="match status" value="1"/>
</dbReference>
<dbReference type="Pfam" id="PF24473">
    <property type="entry name" value="CON_HrpB"/>
    <property type="match status" value="1"/>
</dbReference>
<evidence type="ECO:0000256" key="4">
    <source>
        <dbReference type="ARBA" id="ARBA00022840"/>
    </source>
</evidence>
<dbReference type="InterPro" id="IPR007502">
    <property type="entry name" value="Helicase-assoc_dom"/>
</dbReference>
<dbReference type="SUPFAM" id="SSF52540">
    <property type="entry name" value="P-loop containing nucleoside triphosphate hydrolases"/>
    <property type="match status" value="1"/>
</dbReference>
<dbReference type="Gene3D" id="1.20.120.1080">
    <property type="match status" value="1"/>
</dbReference>
<dbReference type="InterPro" id="IPR010225">
    <property type="entry name" value="HrpB"/>
</dbReference>
<keyword evidence="4" id="KW-0067">ATP-binding</keyword>
<keyword evidence="3 8" id="KW-0347">Helicase</keyword>
<proteinExistence type="predicted"/>
<dbReference type="InterPro" id="IPR011545">
    <property type="entry name" value="DEAD/DEAH_box_helicase_dom"/>
</dbReference>
<dbReference type="AlphaFoldDB" id="A0AAV2VP12"/>
<keyword evidence="2 8" id="KW-0378">Hydrolase</keyword>
<dbReference type="InterPro" id="IPR049614">
    <property type="entry name" value="HrpB_DEXH"/>
</dbReference>
<dbReference type="NCBIfam" id="NF008662">
    <property type="entry name" value="PRK11664.1"/>
    <property type="match status" value="1"/>
</dbReference>
<dbReference type="GO" id="GO:0005524">
    <property type="term" value="F:ATP binding"/>
    <property type="evidence" value="ECO:0007669"/>
    <property type="project" value="UniProtKB-KW"/>
</dbReference>
<dbReference type="SMART" id="SM00847">
    <property type="entry name" value="HA2"/>
    <property type="match status" value="1"/>
</dbReference>
<organism evidence="8 9">
    <name type="scientific">Vibrio nigripulchritudo SOn1</name>
    <dbReference type="NCBI Taxonomy" id="1238450"/>
    <lineage>
        <taxon>Bacteria</taxon>
        <taxon>Pseudomonadati</taxon>
        <taxon>Pseudomonadota</taxon>
        <taxon>Gammaproteobacteria</taxon>
        <taxon>Vibrionales</taxon>
        <taxon>Vibrionaceae</taxon>
        <taxon>Vibrio</taxon>
    </lineage>
</organism>
<evidence type="ECO:0000256" key="5">
    <source>
        <dbReference type="SAM" id="MobiDB-lite"/>
    </source>
</evidence>
<dbReference type="NCBIfam" id="TIGR01970">
    <property type="entry name" value="DEAH_box_HrpB"/>
    <property type="match status" value="1"/>
</dbReference>
<dbReference type="Pfam" id="PF00271">
    <property type="entry name" value="Helicase_C"/>
    <property type="match status" value="1"/>
</dbReference>
<dbReference type="Gene3D" id="3.40.50.300">
    <property type="entry name" value="P-loop containing nucleotide triphosphate hydrolases"/>
    <property type="match status" value="2"/>
</dbReference>
<gene>
    <name evidence="8" type="primary">hrpB</name>
    <name evidence="8" type="ORF">VIBNISOn1_1780004</name>
</gene>
<dbReference type="CDD" id="cd18791">
    <property type="entry name" value="SF2_C_RHA"/>
    <property type="match status" value="1"/>
</dbReference>
<feature type="domain" description="Helicase ATP-binding" evidence="6">
    <location>
        <begin position="14"/>
        <end position="177"/>
    </location>
</feature>
<dbReference type="InterPro" id="IPR013689">
    <property type="entry name" value="RNA_helicase_ATP-dep_HrpB_C"/>
</dbReference>
<feature type="region of interest" description="Disordered" evidence="5">
    <location>
        <begin position="788"/>
        <end position="816"/>
    </location>
</feature>
<dbReference type="PANTHER" id="PTHR43519">
    <property type="entry name" value="ATP-DEPENDENT RNA HELICASE HRPB"/>
    <property type="match status" value="1"/>
</dbReference>
<dbReference type="FunFam" id="3.40.50.300:FF:002125">
    <property type="entry name" value="ATP-dependent helicase HrpB"/>
    <property type="match status" value="1"/>
</dbReference>
<reference evidence="8 9" key="1">
    <citation type="journal article" date="2013" name="ISME J.">
        <title>Comparative genomics of pathogenic lineages of Vibrio nigripulchritudo identifies virulence-associated traits.</title>
        <authorList>
            <person name="Goudenege D."/>
            <person name="Labreuche Y."/>
            <person name="Krin E."/>
            <person name="Ansquer D."/>
            <person name="Mangenot S."/>
            <person name="Calteau A."/>
            <person name="Medigue C."/>
            <person name="Mazel D."/>
            <person name="Polz M.F."/>
            <person name="Le Roux F."/>
        </authorList>
    </citation>
    <scope>NUCLEOTIDE SEQUENCE [LARGE SCALE GENOMIC DNA]</scope>
    <source>
        <strain evidence="8 9">SOn1</strain>
    </source>
</reference>
<dbReference type="Proteomes" id="UP000018211">
    <property type="component" value="Unassembled WGS sequence"/>
</dbReference>
<dbReference type="InterPro" id="IPR001650">
    <property type="entry name" value="Helicase_C-like"/>
</dbReference>
<evidence type="ECO:0000259" key="6">
    <source>
        <dbReference type="PROSITE" id="PS51192"/>
    </source>
</evidence>
<dbReference type="PANTHER" id="PTHR43519:SF1">
    <property type="entry name" value="ATP-DEPENDENT RNA HELICASE HRPB"/>
    <property type="match status" value="1"/>
</dbReference>
<dbReference type="InterPro" id="IPR056329">
    <property type="entry name" value="CON_HrpB"/>
</dbReference>
<evidence type="ECO:0000256" key="1">
    <source>
        <dbReference type="ARBA" id="ARBA00022741"/>
    </source>
</evidence>
<evidence type="ECO:0000313" key="8">
    <source>
        <dbReference type="EMBL" id="CCO46450.1"/>
    </source>
</evidence>
<dbReference type="InterPro" id="IPR027417">
    <property type="entry name" value="P-loop_NTPase"/>
</dbReference>
<dbReference type="SMART" id="SM00490">
    <property type="entry name" value="HELICc"/>
    <property type="match status" value="1"/>
</dbReference>
<evidence type="ECO:0000313" key="9">
    <source>
        <dbReference type="Proteomes" id="UP000018211"/>
    </source>
</evidence>
<dbReference type="PROSITE" id="PS51194">
    <property type="entry name" value="HELICASE_CTER"/>
    <property type="match status" value="1"/>
</dbReference>
<evidence type="ECO:0000259" key="7">
    <source>
        <dbReference type="PROSITE" id="PS51194"/>
    </source>
</evidence>
<comment type="caution">
    <text evidence="8">The sequence shown here is derived from an EMBL/GenBank/DDBJ whole genome shotgun (WGS) entry which is preliminary data.</text>
</comment>
<keyword evidence="1" id="KW-0547">Nucleotide-binding</keyword>
<dbReference type="CDD" id="cd17990">
    <property type="entry name" value="DEXHc_HrpB"/>
    <property type="match status" value="1"/>
</dbReference>
<dbReference type="SMART" id="SM00487">
    <property type="entry name" value="DEXDc"/>
    <property type="match status" value="1"/>
</dbReference>
<dbReference type="RefSeq" id="WP_022611579.1">
    <property type="nucleotide sequence ID" value="NZ_LK391965.1"/>
</dbReference>
<dbReference type="EC" id="3.6.1.-" evidence="8"/>
<evidence type="ECO:0000256" key="3">
    <source>
        <dbReference type="ARBA" id="ARBA00022806"/>
    </source>
</evidence>
<protein>
    <submittedName>
        <fullName evidence="8">ATP-dependent RNA helicase hrpB</fullName>
        <ecNumber evidence="8">3.6.1.-</ecNumber>
    </submittedName>
</protein>
<dbReference type="GO" id="GO:0003676">
    <property type="term" value="F:nucleic acid binding"/>
    <property type="evidence" value="ECO:0007669"/>
    <property type="project" value="InterPro"/>
</dbReference>
<dbReference type="Pfam" id="PF00270">
    <property type="entry name" value="DEAD"/>
    <property type="match status" value="1"/>
</dbReference>
<feature type="compositionally biased region" description="Basic and acidic residues" evidence="5">
    <location>
        <begin position="788"/>
        <end position="808"/>
    </location>
</feature>
<dbReference type="EMBL" id="CAOF01000088">
    <property type="protein sequence ID" value="CCO46450.1"/>
    <property type="molecule type" value="Genomic_DNA"/>
</dbReference>
<feature type="domain" description="Helicase C-terminal" evidence="7">
    <location>
        <begin position="203"/>
        <end position="367"/>
    </location>
</feature>